<dbReference type="InterPro" id="IPR002888">
    <property type="entry name" value="2Fe-2S-bd"/>
</dbReference>
<dbReference type="Gene3D" id="3.90.1170.50">
    <property type="entry name" value="Aldehyde oxidase/xanthine dehydrogenase, a/b hammerhead"/>
    <property type="match status" value="1"/>
</dbReference>
<dbReference type="EMBL" id="CP001964">
    <property type="protein sequence ID" value="ADG75674.1"/>
    <property type="molecule type" value="Genomic_DNA"/>
</dbReference>
<dbReference type="InterPro" id="IPR036884">
    <property type="entry name" value="2Fe-2S-bd_dom_sf"/>
</dbReference>
<organism evidence="7 8">
    <name type="scientific">Cellulomonas flavigena (strain ATCC 482 / DSM 20109 / BCRC 11376 / JCM 18109 / NBRC 3775 / NCIMB 8073 / NRS 134)</name>
    <dbReference type="NCBI Taxonomy" id="446466"/>
    <lineage>
        <taxon>Bacteria</taxon>
        <taxon>Bacillati</taxon>
        <taxon>Actinomycetota</taxon>
        <taxon>Actinomycetes</taxon>
        <taxon>Micrococcales</taxon>
        <taxon>Cellulomonadaceae</taxon>
        <taxon>Cellulomonas</taxon>
    </lineage>
</organism>
<evidence type="ECO:0000256" key="1">
    <source>
        <dbReference type="ARBA" id="ARBA00006849"/>
    </source>
</evidence>
<dbReference type="Pfam" id="PF02738">
    <property type="entry name" value="MoCoBD_1"/>
    <property type="match status" value="1"/>
</dbReference>
<dbReference type="RefSeq" id="WP_013118005.1">
    <property type="nucleotide sequence ID" value="NC_014151.1"/>
</dbReference>
<dbReference type="KEGG" id="cfl:Cfla_2789"/>
<feature type="domain" description="2Fe-2S ferredoxin-type" evidence="6">
    <location>
        <begin position="1"/>
        <end position="72"/>
    </location>
</feature>
<dbReference type="InterPro" id="IPR008274">
    <property type="entry name" value="AldOxase/xan_DH_MoCoBD1"/>
</dbReference>
<reference evidence="7 8" key="1">
    <citation type="journal article" date="2010" name="Stand. Genomic Sci.">
        <title>Complete genome sequence of Cellulomonas flavigena type strain (134).</title>
        <authorList>
            <person name="Abt B."/>
            <person name="Foster B."/>
            <person name="Lapidus A."/>
            <person name="Clum A."/>
            <person name="Sun H."/>
            <person name="Pukall R."/>
            <person name="Lucas S."/>
            <person name="Glavina Del Rio T."/>
            <person name="Nolan M."/>
            <person name="Tice H."/>
            <person name="Cheng J.F."/>
            <person name="Pitluck S."/>
            <person name="Liolios K."/>
            <person name="Ivanova N."/>
            <person name="Mavromatis K."/>
            <person name="Ovchinnikova G."/>
            <person name="Pati A."/>
            <person name="Goodwin L."/>
            <person name="Chen A."/>
            <person name="Palaniappan K."/>
            <person name="Land M."/>
            <person name="Hauser L."/>
            <person name="Chang Y.J."/>
            <person name="Jeffries C.D."/>
            <person name="Rohde M."/>
            <person name="Goker M."/>
            <person name="Woyke T."/>
            <person name="Bristow J."/>
            <person name="Eisen J.A."/>
            <person name="Markowitz V."/>
            <person name="Hugenholtz P."/>
            <person name="Kyrpides N.C."/>
            <person name="Klenk H.P."/>
        </authorList>
    </citation>
    <scope>NUCLEOTIDE SEQUENCE [LARGE SCALE GENOMIC DNA]</scope>
    <source>
        <strain evidence="8">ATCC 482 / DSM 20109 / BCRC 11376 / JCM 18109 / NBRC 3775 / NCIMB 8073 / NRS 134</strain>
    </source>
</reference>
<dbReference type="Pfam" id="PF00111">
    <property type="entry name" value="Fer2"/>
    <property type="match status" value="1"/>
</dbReference>
<dbReference type="STRING" id="446466.Cfla_2789"/>
<dbReference type="InterPro" id="IPR037165">
    <property type="entry name" value="AldOxase/xan_DH_Mopterin-bd_sf"/>
</dbReference>
<dbReference type="GO" id="GO:0005506">
    <property type="term" value="F:iron ion binding"/>
    <property type="evidence" value="ECO:0007669"/>
    <property type="project" value="InterPro"/>
</dbReference>
<dbReference type="Pfam" id="PF20256">
    <property type="entry name" value="MoCoBD_2"/>
    <property type="match status" value="1"/>
</dbReference>
<evidence type="ECO:0000313" key="7">
    <source>
        <dbReference type="EMBL" id="ADG75674.1"/>
    </source>
</evidence>
<keyword evidence="3" id="KW-0560">Oxidoreductase</keyword>
<proteinExistence type="inferred from homology"/>
<dbReference type="HOGENOM" id="CLU_001681_2_3_11"/>
<dbReference type="SUPFAM" id="SSF54665">
    <property type="entry name" value="CO dehydrogenase molybdoprotein N-domain-like"/>
    <property type="match status" value="1"/>
</dbReference>
<dbReference type="CDD" id="cd00207">
    <property type="entry name" value="fer2"/>
    <property type="match status" value="1"/>
</dbReference>
<keyword evidence="2" id="KW-0479">Metal-binding</keyword>
<dbReference type="Gene3D" id="1.10.150.120">
    <property type="entry name" value="[2Fe-2S]-binding domain"/>
    <property type="match status" value="1"/>
</dbReference>
<dbReference type="InterPro" id="IPR000674">
    <property type="entry name" value="Ald_Oxase/Xan_DH_a/b"/>
</dbReference>
<dbReference type="PROSITE" id="PS00197">
    <property type="entry name" value="2FE2S_FER_1"/>
    <property type="match status" value="1"/>
</dbReference>
<evidence type="ECO:0000256" key="2">
    <source>
        <dbReference type="ARBA" id="ARBA00022723"/>
    </source>
</evidence>
<feature type="region of interest" description="Disordered" evidence="5">
    <location>
        <begin position="723"/>
        <end position="748"/>
    </location>
</feature>
<dbReference type="eggNOG" id="COG1529">
    <property type="taxonomic scope" value="Bacteria"/>
</dbReference>
<dbReference type="GO" id="GO:0051537">
    <property type="term" value="F:2 iron, 2 sulfur cluster binding"/>
    <property type="evidence" value="ECO:0007669"/>
    <property type="project" value="InterPro"/>
</dbReference>
<evidence type="ECO:0000256" key="3">
    <source>
        <dbReference type="ARBA" id="ARBA00023002"/>
    </source>
</evidence>
<dbReference type="GO" id="GO:0016491">
    <property type="term" value="F:oxidoreductase activity"/>
    <property type="evidence" value="ECO:0007669"/>
    <property type="project" value="UniProtKB-KW"/>
</dbReference>
<name>D5UJN6_CELFN</name>
<dbReference type="Gene3D" id="3.30.365.10">
    <property type="entry name" value="Aldehyde oxidase/xanthine dehydrogenase, molybdopterin binding domain"/>
    <property type="match status" value="4"/>
</dbReference>
<dbReference type="InterPro" id="IPR036856">
    <property type="entry name" value="Ald_Oxase/Xan_DH_a/b_sf"/>
</dbReference>
<sequence>MRVDGEEVAATPAPGQCLRTFLRETGHTGVKKGCDSGDCGACTVLVDGQARHSCLVPAARVVNADVTTAAGLGTPDALSPVQEAFVEAQGFQCGFCTAGMVVTATALADDDGHVHLDEDTLVRRFKGNLCRCTGYRSVRDALAGKVNVVRDGGVGDAVAAPAGRRLVCGREPFTLDEPPSGLLHLAVLGAPHPHARVLAIDTTRAEALPGVHLVLTHRDSPDVLFSTGRHQDRTDDPDDTRVLDDVVRFHGQRVAAVVADSVAAARAACALIDVTYEPLPAVLDPEEARRPGAPLVHGDKDAAVSRIADPARNVVAASHGEVGDVAGALAAAPHVVRGTWRTSRVSHAALETHGAIGWLDADGRLVVRTSTQVPYLVRDELCHLFGLDRERVRVVAARVGGGFGGKQELLTEDLVTLAVLRTGRPVQYEMTREDELALAPCRHPFRVEVALGADADGRLTAMHLDVLTDTGAYGNHAPGVLFHGIHESVAQYRCPAKRVDAEAVYTHQLPSGAFRGYGLGQVLFALESAMDELAREVGLDPFELRRRNVVRPGDPFLVNHADTTTDLGYGVAEPGDDTPSYGLLECLDLVEDALATTRAGDASLVPVGERWRVGEGVAVAMIATIPPRGHHSTATVSVDADGRYEVAVGTAEFGNGTSTVHVQLAATALGTTPDRVRLRQSDTDRAGYDTGAYGSTGSVVAGRAVAQAAAALHDDLVAAARAVAGDGSPSAPATDTTPTPGPPVVVGRDGVRVGDRLVTFAELGPRSATGEHHGSPRSTAFNVHGFRVAVDTATGTVRVLQSVQAVDAGVVLNPEQLRGQVEGGVAQGIGSALQEETVLRDGVVVSRALRTYRVPQMADVPPTRVLLARTRDGLGPHGAKSMSEAPYNPVAPALANAVRDALGVRPHEIPMTRDRVWRLSQQAVRR</sequence>
<dbReference type="OrthoDB" id="9758509at2"/>
<keyword evidence="4" id="KW-0408">Iron</keyword>
<evidence type="ECO:0000313" key="8">
    <source>
        <dbReference type="Proteomes" id="UP000000849"/>
    </source>
</evidence>
<dbReference type="PANTHER" id="PTHR11908">
    <property type="entry name" value="XANTHINE DEHYDROGENASE"/>
    <property type="match status" value="1"/>
</dbReference>
<evidence type="ECO:0000256" key="5">
    <source>
        <dbReference type="SAM" id="MobiDB-lite"/>
    </source>
</evidence>
<dbReference type="SMART" id="SM01008">
    <property type="entry name" value="Ald_Xan_dh_C"/>
    <property type="match status" value="1"/>
</dbReference>
<protein>
    <submittedName>
        <fullName evidence="7">Aldehyde oxidase and xanthine dehydrogenase molybdopterin binding protein</fullName>
    </submittedName>
</protein>
<dbReference type="SUPFAM" id="SSF54292">
    <property type="entry name" value="2Fe-2S ferredoxin-like"/>
    <property type="match status" value="1"/>
</dbReference>
<dbReference type="InterPro" id="IPR016208">
    <property type="entry name" value="Ald_Oxase/xanthine_DH-like"/>
</dbReference>
<dbReference type="SUPFAM" id="SSF56003">
    <property type="entry name" value="Molybdenum cofactor-binding domain"/>
    <property type="match status" value="1"/>
</dbReference>
<dbReference type="SUPFAM" id="SSF47741">
    <property type="entry name" value="CO dehydrogenase ISP C-domain like"/>
    <property type="match status" value="1"/>
</dbReference>
<gene>
    <name evidence="7" type="ordered locus">Cfla_2789</name>
</gene>
<comment type="similarity">
    <text evidence="1">Belongs to the xanthine dehydrogenase family.</text>
</comment>
<dbReference type="Pfam" id="PF01315">
    <property type="entry name" value="Ald_Xan_dh_C"/>
    <property type="match status" value="1"/>
</dbReference>
<dbReference type="InterPro" id="IPR006058">
    <property type="entry name" value="2Fe2S_fd_BS"/>
</dbReference>
<accession>D5UJN6</accession>
<dbReference type="Pfam" id="PF01799">
    <property type="entry name" value="Fer2_2"/>
    <property type="match status" value="1"/>
</dbReference>
<dbReference type="InterPro" id="IPR001041">
    <property type="entry name" value="2Fe-2S_ferredoxin-type"/>
</dbReference>
<dbReference type="InterPro" id="IPR012675">
    <property type="entry name" value="Beta-grasp_dom_sf"/>
</dbReference>
<dbReference type="PANTHER" id="PTHR11908:SF157">
    <property type="entry name" value="XANTHINE DEHYDROGENASE SUBUNIT D-RELATED"/>
    <property type="match status" value="1"/>
</dbReference>
<dbReference type="PROSITE" id="PS51085">
    <property type="entry name" value="2FE2S_FER_2"/>
    <property type="match status" value="1"/>
</dbReference>
<dbReference type="InterPro" id="IPR046867">
    <property type="entry name" value="AldOxase/xan_DH_MoCoBD2"/>
</dbReference>
<evidence type="ECO:0000256" key="4">
    <source>
        <dbReference type="ARBA" id="ARBA00023004"/>
    </source>
</evidence>
<keyword evidence="8" id="KW-1185">Reference proteome</keyword>
<dbReference type="Gene3D" id="3.10.20.30">
    <property type="match status" value="1"/>
</dbReference>
<feature type="compositionally biased region" description="Low complexity" evidence="5">
    <location>
        <begin position="734"/>
        <end position="748"/>
    </location>
</feature>
<evidence type="ECO:0000259" key="6">
    <source>
        <dbReference type="PROSITE" id="PS51085"/>
    </source>
</evidence>
<dbReference type="AlphaFoldDB" id="D5UJN6"/>
<dbReference type="Proteomes" id="UP000000849">
    <property type="component" value="Chromosome"/>
</dbReference>
<dbReference type="InterPro" id="IPR036010">
    <property type="entry name" value="2Fe-2S_ferredoxin-like_sf"/>
</dbReference>